<evidence type="ECO:0000256" key="4">
    <source>
        <dbReference type="ARBA" id="ARBA00022475"/>
    </source>
</evidence>
<keyword evidence="6 8" id="KW-1133">Transmembrane helix</keyword>
<feature type="transmembrane region" description="Helical" evidence="8">
    <location>
        <begin position="7"/>
        <end position="27"/>
    </location>
</feature>
<evidence type="ECO:0000256" key="3">
    <source>
        <dbReference type="ARBA" id="ARBA00022448"/>
    </source>
</evidence>
<evidence type="ECO:0000256" key="8">
    <source>
        <dbReference type="SAM" id="Phobius"/>
    </source>
</evidence>
<keyword evidence="5 8" id="KW-0812">Transmembrane</keyword>
<dbReference type="AlphaFoldDB" id="A0A4R4E1M2"/>
<dbReference type="RefSeq" id="WP_131851872.1">
    <property type="nucleotide sequence ID" value="NZ_SKFH01000011.1"/>
</dbReference>
<reference evidence="9 10" key="1">
    <citation type="submission" date="2019-03" db="EMBL/GenBank/DDBJ databases">
        <authorList>
            <person name="Kim M.K.M."/>
        </authorList>
    </citation>
    <scope>NUCLEOTIDE SEQUENCE [LARGE SCALE GENOMIC DNA]</scope>
    <source>
        <strain evidence="9 10">17J68-15</strain>
    </source>
</reference>
<organism evidence="9 10">
    <name type="scientific">Flaviaesturariibacter aridisoli</name>
    <dbReference type="NCBI Taxonomy" id="2545761"/>
    <lineage>
        <taxon>Bacteria</taxon>
        <taxon>Pseudomonadati</taxon>
        <taxon>Bacteroidota</taxon>
        <taxon>Chitinophagia</taxon>
        <taxon>Chitinophagales</taxon>
        <taxon>Chitinophagaceae</taxon>
        <taxon>Flaviaestuariibacter</taxon>
    </lineage>
</organism>
<comment type="subcellular location">
    <subcellularLocation>
        <location evidence="1">Cell membrane</location>
        <topology evidence="1">Multi-pass membrane protein</topology>
    </subcellularLocation>
</comment>
<evidence type="ECO:0000256" key="6">
    <source>
        <dbReference type="ARBA" id="ARBA00022989"/>
    </source>
</evidence>
<proteinExistence type="inferred from homology"/>
<keyword evidence="7 8" id="KW-0472">Membrane</keyword>
<dbReference type="PANTHER" id="PTHR21716">
    <property type="entry name" value="TRANSMEMBRANE PROTEIN"/>
    <property type="match status" value="1"/>
</dbReference>
<dbReference type="Proteomes" id="UP000295164">
    <property type="component" value="Unassembled WGS sequence"/>
</dbReference>
<accession>A0A4R4E1M2</accession>
<keyword evidence="10" id="KW-1185">Reference proteome</keyword>
<sequence length="366" mass="39924">MTTERPLLRTVLVFAVLIGAVVILYYARPFLVPLTFAALFAMLLLPAAQWLERKGWKRGWASLGGLLLGLLIVAAIVSLIIWQVSGFADDASKMEQQLMRQFDRLRQQITARFGLSQQEQQQLVQSQKAQTPGKISGFLTGLLSGTATFLTSTILVFVYVFLFLYLRNRLRRFLLRLIPAGSKSTADDTLVSIQKVARRYLGGLSLMILCLWVFYSIGFSIVGVKNPFFFAILCGLLEIIPFVGNLTGTALTAGMALAQGGGTGLLIGILVTYGTVQFLQTYILEPLVVGAGVSINPLFTIAGIVAGELLWGIPGMVLAIPLIGMFKIVCDHVDALEPYGYLMGQDKSEGGLGDKLKKWLPIGKKS</sequence>
<evidence type="ECO:0000256" key="1">
    <source>
        <dbReference type="ARBA" id="ARBA00004651"/>
    </source>
</evidence>
<protein>
    <submittedName>
        <fullName evidence="9">AI-2E family transporter</fullName>
    </submittedName>
</protein>
<evidence type="ECO:0000256" key="5">
    <source>
        <dbReference type="ARBA" id="ARBA00022692"/>
    </source>
</evidence>
<evidence type="ECO:0000256" key="7">
    <source>
        <dbReference type="ARBA" id="ARBA00023136"/>
    </source>
</evidence>
<feature type="transmembrane region" description="Helical" evidence="8">
    <location>
        <begin position="200"/>
        <end position="222"/>
    </location>
</feature>
<dbReference type="Pfam" id="PF01594">
    <property type="entry name" value="AI-2E_transport"/>
    <property type="match status" value="1"/>
</dbReference>
<feature type="transmembrane region" description="Helical" evidence="8">
    <location>
        <begin position="263"/>
        <end position="283"/>
    </location>
</feature>
<evidence type="ECO:0000256" key="2">
    <source>
        <dbReference type="ARBA" id="ARBA00009773"/>
    </source>
</evidence>
<dbReference type="PANTHER" id="PTHR21716:SF53">
    <property type="entry name" value="PERMEASE PERM-RELATED"/>
    <property type="match status" value="1"/>
</dbReference>
<keyword evidence="3" id="KW-0813">Transport</keyword>
<feature type="transmembrane region" description="Helical" evidence="8">
    <location>
        <begin position="142"/>
        <end position="166"/>
    </location>
</feature>
<evidence type="ECO:0000313" key="10">
    <source>
        <dbReference type="Proteomes" id="UP000295164"/>
    </source>
</evidence>
<dbReference type="EMBL" id="SKFH01000011">
    <property type="protein sequence ID" value="TCZ72258.1"/>
    <property type="molecule type" value="Genomic_DNA"/>
</dbReference>
<dbReference type="InterPro" id="IPR002549">
    <property type="entry name" value="AI-2E-like"/>
</dbReference>
<comment type="caution">
    <text evidence="9">The sequence shown here is derived from an EMBL/GenBank/DDBJ whole genome shotgun (WGS) entry which is preliminary data.</text>
</comment>
<feature type="transmembrane region" description="Helical" evidence="8">
    <location>
        <begin position="33"/>
        <end position="51"/>
    </location>
</feature>
<feature type="transmembrane region" description="Helical" evidence="8">
    <location>
        <begin position="228"/>
        <end position="251"/>
    </location>
</feature>
<gene>
    <name evidence="9" type="ORF">E0486_09215</name>
</gene>
<name>A0A4R4E1M2_9BACT</name>
<evidence type="ECO:0000313" key="9">
    <source>
        <dbReference type="EMBL" id="TCZ72258.1"/>
    </source>
</evidence>
<dbReference type="OrthoDB" id="9793390at2"/>
<keyword evidence="4" id="KW-1003">Cell membrane</keyword>
<dbReference type="GO" id="GO:0005886">
    <property type="term" value="C:plasma membrane"/>
    <property type="evidence" value="ECO:0007669"/>
    <property type="project" value="UniProtKB-SubCell"/>
</dbReference>
<feature type="transmembrane region" description="Helical" evidence="8">
    <location>
        <begin position="295"/>
        <end position="319"/>
    </location>
</feature>
<feature type="transmembrane region" description="Helical" evidence="8">
    <location>
        <begin position="63"/>
        <end position="84"/>
    </location>
</feature>
<comment type="similarity">
    <text evidence="2">Belongs to the autoinducer-2 exporter (AI-2E) (TC 2.A.86) family.</text>
</comment>